<dbReference type="Pfam" id="PF12802">
    <property type="entry name" value="MarR_2"/>
    <property type="match status" value="1"/>
</dbReference>
<evidence type="ECO:0000256" key="2">
    <source>
        <dbReference type="ARBA" id="ARBA00023125"/>
    </source>
</evidence>
<dbReference type="Gene3D" id="1.10.10.10">
    <property type="entry name" value="Winged helix-like DNA-binding domain superfamily/Winged helix DNA-binding domain"/>
    <property type="match status" value="1"/>
</dbReference>
<dbReference type="SUPFAM" id="SSF46785">
    <property type="entry name" value="Winged helix' DNA-binding domain"/>
    <property type="match status" value="1"/>
</dbReference>
<dbReference type="PANTHER" id="PTHR33164">
    <property type="entry name" value="TRANSCRIPTIONAL REGULATOR, MARR FAMILY"/>
    <property type="match status" value="1"/>
</dbReference>
<protein>
    <submittedName>
        <fullName evidence="5">Ranscriptional regulator</fullName>
    </submittedName>
</protein>
<dbReference type="InterPro" id="IPR036390">
    <property type="entry name" value="WH_DNA-bd_sf"/>
</dbReference>
<accession>A0A917GIE4</accession>
<dbReference type="PANTHER" id="PTHR33164:SF43">
    <property type="entry name" value="HTH-TYPE TRANSCRIPTIONAL REPRESSOR YETL"/>
    <property type="match status" value="1"/>
</dbReference>
<dbReference type="PRINTS" id="PR00598">
    <property type="entry name" value="HTHMARR"/>
</dbReference>
<dbReference type="PROSITE" id="PS50995">
    <property type="entry name" value="HTH_MARR_2"/>
    <property type="match status" value="1"/>
</dbReference>
<evidence type="ECO:0000313" key="5">
    <source>
        <dbReference type="EMBL" id="GGG46596.1"/>
    </source>
</evidence>
<dbReference type="InterPro" id="IPR000835">
    <property type="entry name" value="HTH_MarR-typ"/>
</dbReference>
<evidence type="ECO:0000256" key="1">
    <source>
        <dbReference type="ARBA" id="ARBA00023015"/>
    </source>
</evidence>
<dbReference type="EMBL" id="BMEQ01000002">
    <property type="protein sequence ID" value="GGG46596.1"/>
    <property type="molecule type" value="Genomic_DNA"/>
</dbReference>
<keyword evidence="6" id="KW-1185">Reference proteome</keyword>
<dbReference type="GO" id="GO:0003677">
    <property type="term" value="F:DNA binding"/>
    <property type="evidence" value="ECO:0007669"/>
    <property type="project" value="UniProtKB-KW"/>
</dbReference>
<gene>
    <name evidence="5" type="ORF">GCM10011374_06210</name>
</gene>
<keyword evidence="3" id="KW-0804">Transcription</keyword>
<evidence type="ECO:0000313" key="6">
    <source>
        <dbReference type="Proteomes" id="UP000638848"/>
    </source>
</evidence>
<evidence type="ECO:0000259" key="4">
    <source>
        <dbReference type="PROSITE" id="PS50995"/>
    </source>
</evidence>
<dbReference type="GO" id="GO:0006950">
    <property type="term" value="P:response to stress"/>
    <property type="evidence" value="ECO:0007669"/>
    <property type="project" value="TreeGrafter"/>
</dbReference>
<dbReference type="AlphaFoldDB" id="A0A917GIE4"/>
<dbReference type="Proteomes" id="UP000638848">
    <property type="component" value="Unassembled WGS sequence"/>
</dbReference>
<evidence type="ECO:0000256" key="3">
    <source>
        <dbReference type="ARBA" id="ARBA00023163"/>
    </source>
</evidence>
<dbReference type="InterPro" id="IPR023187">
    <property type="entry name" value="Tscrpt_reg_MarR-type_CS"/>
</dbReference>
<dbReference type="InterPro" id="IPR036388">
    <property type="entry name" value="WH-like_DNA-bd_sf"/>
</dbReference>
<name>A0A917GIE4_9MICC</name>
<dbReference type="PROSITE" id="PS01117">
    <property type="entry name" value="HTH_MARR_1"/>
    <property type="match status" value="1"/>
</dbReference>
<reference evidence="5" key="2">
    <citation type="submission" date="2020-09" db="EMBL/GenBank/DDBJ databases">
        <authorList>
            <person name="Sun Q."/>
            <person name="Zhou Y."/>
        </authorList>
    </citation>
    <scope>NUCLEOTIDE SEQUENCE</scope>
    <source>
        <strain evidence="5">CGMCC 1.12187</strain>
    </source>
</reference>
<proteinExistence type="predicted"/>
<dbReference type="GO" id="GO:0003700">
    <property type="term" value="F:DNA-binding transcription factor activity"/>
    <property type="evidence" value="ECO:0007669"/>
    <property type="project" value="InterPro"/>
</dbReference>
<reference evidence="5" key="1">
    <citation type="journal article" date="2014" name="Int. J. Syst. Evol. Microbiol.">
        <title>Complete genome sequence of Corynebacterium casei LMG S-19264T (=DSM 44701T), isolated from a smear-ripened cheese.</title>
        <authorList>
            <consortium name="US DOE Joint Genome Institute (JGI-PGF)"/>
            <person name="Walter F."/>
            <person name="Albersmeier A."/>
            <person name="Kalinowski J."/>
            <person name="Ruckert C."/>
        </authorList>
    </citation>
    <scope>NUCLEOTIDE SEQUENCE</scope>
    <source>
        <strain evidence="5">CGMCC 1.12187</strain>
    </source>
</reference>
<dbReference type="SMART" id="SM00347">
    <property type="entry name" value="HTH_MARR"/>
    <property type="match status" value="1"/>
</dbReference>
<keyword evidence="1" id="KW-0805">Transcription regulation</keyword>
<sequence>MTPRTTPSVDEETPAVDGIERLAHTDLATEPFFLAARLASTGSAGANRMLAELGLKVRHYSVLALACSGEEPTQRELSQFLVLDPSQIVSIIDELEQRGAVERRTDPRDRRSKILAPTAAGHSLYAEAKALVARSTEDSLTELSAAERDELFRLLRKAAL</sequence>
<feature type="domain" description="HTH marR-type" evidence="4">
    <location>
        <begin position="24"/>
        <end position="160"/>
    </location>
</feature>
<keyword evidence="2" id="KW-0238">DNA-binding</keyword>
<organism evidence="5 6">
    <name type="scientific">Kocuria dechangensis</name>
    <dbReference type="NCBI Taxonomy" id="1176249"/>
    <lineage>
        <taxon>Bacteria</taxon>
        <taxon>Bacillati</taxon>
        <taxon>Actinomycetota</taxon>
        <taxon>Actinomycetes</taxon>
        <taxon>Micrococcales</taxon>
        <taxon>Micrococcaceae</taxon>
        <taxon>Kocuria</taxon>
    </lineage>
</organism>
<dbReference type="RefSeq" id="WP_188534364.1">
    <property type="nucleotide sequence ID" value="NZ_BMEQ01000002.1"/>
</dbReference>
<comment type="caution">
    <text evidence="5">The sequence shown here is derived from an EMBL/GenBank/DDBJ whole genome shotgun (WGS) entry which is preliminary data.</text>
</comment>
<dbReference type="InterPro" id="IPR039422">
    <property type="entry name" value="MarR/SlyA-like"/>
</dbReference>